<proteinExistence type="inferred from homology"/>
<dbReference type="InterPro" id="IPR029069">
    <property type="entry name" value="HotDog_dom_sf"/>
</dbReference>
<dbReference type="EMBL" id="CP036498">
    <property type="protein sequence ID" value="QUS41985.1"/>
    <property type="molecule type" value="Genomic_DNA"/>
</dbReference>
<evidence type="ECO:0000313" key="5">
    <source>
        <dbReference type="Proteomes" id="UP000682843"/>
    </source>
</evidence>
<evidence type="ECO:0000256" key="2">
    <source>
        <dbReference type="ARBA" id="ARBA00022801"/>
    </source>
</evidence>
<organism evidence="4 5">
    <name type="scientific">Tardiphaga alba</name>
    <dbReference type="NCBI Taxonomy" id="340268"/>
    <lineage>
        <taxon>Bacteria</taxon>
        <taxon>Pseudomonadati</taxon>
        <taxon>Pseudomonadota</taxon>
        <taxon>Alphaproteobacteria</taxon>
        <taxon>Hyphomicrobiales</taxon>
        <taxon>Nitrobacteraceae</taxon>
        <taxon>Tardiphaga</taxon>
    </lineage>
</organism>
<reference evidence="4 5" key="1">
    <citation type="submission" date="2019-02" db="EMBL/GenBank/DDBJ databases">
        <title>Emended description of the genus Rhodopseudomonas and description of Rhodopseudomonas albus sp. nov., a non-phototrophic, heavy-metal-tolerant bacterium isolated from garden soil.</title>
        <authorList>
            <person name="Bao Z."/>
            <person name="Cao W.W."/>
            <person name="Sato Y."/>
            <person name="Nishizawa T."/>
            <person name="Zhao J."/>
            <person name="Guo Y."/>
            <person name="Ohta H."/>
        </authorList>
    </citation>
    <scope>NUCLEOTIDE SEQUENCE [LARGE SCALE GENOMIC DNA]</scope>
    <source>
        <strain evidence="4 5">SK50-23</strain>
    </source>
</reference>
<protein>
    <submittedName>
        <fullName evidence="4">PaaI family thioesterase</fullName>
    </submittedName>
</protein>
<dbReference type="InterPro" id="IPR003736">
    <property type="entry name" value="PAAI_dom"/>
</dbReference>
<dbReference type="NCBIfam" id="TIGR00369">
    <property type="entry name" value="unchar_dom_1"/>
    <property type="match status" value="1"/>
</dbReference>
<dbReference type="Pfam" id="PF03061">
    <property type="entry name" value="4HBT"/>
    <property type="match status" value="1"/>
</dbReference>
<sequence length="148" mass="15820">MAENRYGPFWDMIEGRAPLPRSSALLGFRLIRVVPEEGILESEFRAASEFMNAGGFLQGGIITAMLDDAMSFAGTAALGGGSMLPTLEMKTSFVRGVTEGLVIGIGRVVHRGRDFVFLQGELKGEGRLLATASATARILQMSPRDKGA</sequence>
<dbReference type="InterPro" id="IPR039298">
    <property type="entry name" value="ACOT13"/>
</dbReference>
<comment type="similarity">
    <text evidence="1">Belongs to the thioesterase PaaI family.</text>
</comment>
<dbReference type="Proteomes" id="UP000682843">
    <property type="component" value="Chromosome"/>
</dbReference>
<evidence type="ECO:0000313" key="4">
    <source>
        <dbReference type="EMBL" id="QUS41985.1"/>
    </source>
</evidence>
<evidence type="ECO:0000256" key="1">
    <source>
        <dbReference type="ARBA" id="ARBA00008324"/>
    </source>
</evidence>
<gene>
    <name evidence="4" type="ORF">RPMA_26490</name>
</gene>
<feature type="domain" description="Thioesterase" evidence="3">
    <location>
        <begin position="54"/>
        <end position="128"/>
    </location>
</feature>
<dbReference type="Gene3D" id="3.10.129.10">
    <property type="entry name" value="Hotdog Thioesterase"/>
    <property type="match status" value="1"/>
</dbReference>
<name>A0ABX8AI29_9BRAD</name>
<keyword evidence="5" id="KW-1185">Reference proteome</keyword>
<keyword evidence="2" id="KW-0378">Hydrolase</keyword>
<dbReference type="SUPFAM" id="SSF54637">
    <property type="entry name" value="Thioesterase/thiol ester dehydrase-isomerase"/>
    <property type="match status" value="1"/>
</dbReference>
<dbReference type="InterPro" id="IPR006683">
    <property type="entry name" value="Thioestr_dom"/>
</dbReference>
<dbReference type="RefSeq" id="WP_211910719.1">
    <property type="nucleotide sequence ID" value="NZ_CP036498.1"/>
</dbReference>
<dbReference type="CDD" id="cd03443">
    <property type="entry name" value="PaaI_thioesterase"/>
    <property type="match status" value="1"/>
</dbReference>
<dbReference type="PANTHER" id="PTHR21660:SF1">
    <property type="entry name" value="ACYL-COENZYME A THIOESTERASE 13"/>
    <property type="match status" value="1"/>
</dbReference>
<accession>A0ABX8AI29</accession>
<dbReference type="PANTHER" id="PTHR21660">
    <property type="entry name" value="THIOESTERASE SUPERFAMILY MEMBER-RELATED"/>
    <property type="match status" value="1"/>
</dbReference>
<evidence type="ECO:0000259" key="3">
    <source>
        <dbReference type="Pfam" id="PF03061"/>
    </source>
</evidence>